<dbReference type="Gramene" id="TuG1812G0600003018.01.T01">
    <property type="protein sequence ID" value="TuG1812G0600003018.01.T01.cds300038"/>
    <property type="gene ID" value="TuG1812G0600003018.01"/>
</dbReference>
<keyword evidence="2" id="KW-1185">Reference proteome</keyword>
<reference evidence="1" key="2">
    <citation type="submission" date="2018-03" db="EMBL/GenBank/DDBJ databases">
        <title>The Triticum urartu genome reveals the dynamic nature of wheat genome evolution.</title>
        <authorList>
            <person name="Ling H."/>
            <person name="Ma B."/>
            <person name="Shi X."/>
            <person name="Liu H."/>
            <person name="Dong L."/>
            <person name="Sun H."/>
            <person name="Cao Y."/>
            <person name="Gao Q."/>
            <person name="Zheng S."/>
            <person name="Li Y."/>
            <person name="Yu Y."/>
            <person name="Du H."/>
            <person name="Qi M."/>
            <person name="Li Y."/>
            <person name="Yu H."/>
            <person name="Cui Y."/>
            <person name="Wang N."/>
            <person name="Chen C."/>
            <person name="Wu H."/>
            <person name="Zhao Y."/>
            <person name="Zhang J."/>
            <person name="Li Y."/>
            <person name="Zhou W."/>
            <person name="Zhang B."/>
            <person name="Hu W."/>
            <person name="Eijk M."/>
            <person name="Tang J."/>
            <person name="Witsenboer H."/>
            <person name="Zhao S."/>
            <person name="Li Z."/>
            <person name="Zhang A."/>
            <person name="Wang D."/>
            <person name="Liang C."/>
        </authorList>
    </citation>
    <scope>NUCLEOTIDE SEQUENCE [LARGE SCALE GENOMIC DNA]</scope>
    <source>
        <strain evidence="1">cv. G1812</strain>
    </source>
</reference>
<sequence>MLCTVHVFLCIWSVSVLDESIMHFHIG</sequence>
<protein>
    <submittedName>
        <fullName evidence="1">Uncharacterized protein</fullName>
    </submittedName>
</protein>
<dbReference type="Proteomes" id="UP000015106">
    <property type="component" value="Chromosome 6"/>
</dbReference>
<evidence type="ECO:0000313" key="1">
    <source>
        <dbReference type="EnsemblPlants" id="TuG1812G0600003018.01.T01.cds300038"/>
    </source>
</evidence>
<organism evidence="1 2">
    <name type="scientific">Triticum urartu</name>
    <name type="common">Red wild einkorn</name>
    <name type="synonym">Crithodium urartu</name>
    <dbReference type="NCBI Taxonomy" id="4572"/>
    <lineage>
        <taxon>Eukaryota</taxon>
        <taxon>Viridiplantae</taxon>
        <taxon>Streptophyta</taxon>
        <taxon>Embryophyta</taxon>
        <taxon>Tracheophyta</taxon>
        <taxon>Spermatophyta</taxon>
        <taxon>Magnoliopsida</taxon>
        <taxon>Liliopsida</taxon>
        <taxon>Poales</taxon>
        <taxon>Poaceae</taxon>
        <taxon>BOP clade</taxon>
        <taxon>Pooideae</taxon>
        <taxon>Triticodae</taxon>
        <taxon>Triticeae</taxon>
        <taxon>Triticinae</taxon>
        <taxon>Triticum</taxon>
    </lineage>
</organism>
<evidence type="ECO:0000313" key="2">
    <source>
        <dbReference type="Proteomes" id="UP000015106"/>
    </source>
</evidence>
<proteinExistence type="predicted"/>
<reference evidence="2" key="1">
    <citation type="journal article" date="2013" name="Nature">
        <title>Draft genome of the wheat A-genome progenitor Triticum urartu.</title>
        <authorList>
            <person name="Ling H.Q."/>
            <person name="Zhao S."/>
            <person name="Liu D."/>
            <person name="Wang J."/>
            <person name="Sun H."/>
            <person name="Zhang C."/>
            <person name="Fan H."/>
            <person name="Li D."/>
            <person name="Dong L."/>
            <person name="Tao Y."/>
            <person name="Gao C."/>
            <person name="Wu H."/>
            <person name="Li Y."/>
            <person name="Cui Y."/>
            <person name="Guo X."/>
            <person name="Zheng S."/>
            <person name="Wang B."/>
            <person name="Yu K."/>
            <person name="Liang Q."/>
            <person name="Yang W."/>
            <person name="Lou X."/>
            <person name="Chen J."/>
            <person name="Feng M."/>
            <person name="Jian J."/>
            <person name="Zhang X."/>
            <person name="Luo G."/>
            <person name="Jiang Y."/>
            <person name="Liu J."/>
            <person name="Wang Z."/>
            <person name="Sha Y."/>
            <person name="Zhang B."/>
            <person name="Wu H."/>
            <person name="Tang D."/>
            <person name="Shen Q."/>
            <person name="Xue P."/>
            <person name="Zou S."/>
            <person name="Wang X."/>
            <person name="Liu X."/>
            <person name="Wang F."/>
            <person name="Yang Y."/>
            <person name="An X."/>
            <person name="Dong Z."/>
            <person name="Zhang K."/>
            <person name="Zhang X."/>
            <person name="Luo M.C."/>
            <person name="Dvorak J."/>
            <person name="Tong Y."/>
            <person name="Wang J."/>
            <person name="Yang H."/>
            <person name="Li Z."/>
            <person name="Wang D."/>
            <person name="Zhang A."/>
            <person name="Wang J."/>
        </authorList>
    </citation>
    <scope>NUCLEOTIDE SEQUENCE</scope>
    <source>
        <strain evidence="2">cv. G1812</strain>
    </source>
</reference>
<name>A0A8R7UY27_TRIUA</name>
<dbReference type="AlphaFoldDB" id="A0A8R7UY27"/>
<dbReference type="EnsemblPlants" id="TuG1812G0600003018.01.T01">
    <property type="protein sequence ID" value="TuG1812G0600003018.01.T01.cds300038"/>
    <property type="gene ID" value="TuG1812G0600003018.01"/>
</dbReference>
<accession>A0A8R7UY27</accession>
<reference evidence="1" key="3">
    <citation type="submission" date="2022-06" db="UniProtKB">
        <authorList>
            <consortium name="EnsemblPlants"/>
        </authorList>
    </citation>
    <scope>IDENTIFICATION</scope>
</reference>